<dbReference type="Proteomes" id="UP000807825">
    <property type="component" value="Unassembled WGS sequence"/>
</dbReference>
<accession>A0A9D6Z4L6</accession>
<name>A0A9D6Z4L6_9BACT</name>
<sequence length="241" mass="27989">MTGGHDYQKFVYWLEESLFDDVKAKIEAHGVPVNETRKAVCAPLSKRVEAGYILPETWGRFELCKRQFSWYRTSAHFGKILLVSSFDLKDYEMRFEVVIRQSAFKPSSFPSTEEKARLIERLSYRNARPDEWNNIDSQEAREKERWLNVMGLRGVKFEELFVSHCANHANFIEPAYFTLEGEERIPYSICKTSHVCSACMEWYNIIGSSFSKKLVVPCPGAVLFAGLITNRYYEVTRYASN</sequence>
<comment type="caution">
    <text evidence="1">The sequence shown here is derived from an EMBL/GenBank/DDBJ whole genome shotgun (WGS) entry which is preliminary data.</text>
</comment>
<proteinExistence type="predicted"/>
<evidence type="ECO:0000313" key="2">
    <source>
        <dbReference type="Proteomes" id="UP000807825"/>
    </source>
</evidence>
<dbReference type="EMBL" id="JACRDE010000435">
    <property type="protein sequence ID" value="MBI5251129.1"/>
    <property type="molecule type" value="Genomic_DNA"/>
</dbReference>
<protein>
    <submittedName>
        <fullName evidence="1">Uncharacterized protein</fullName>
    </submittedName>
</protein>
<dbReference type="AlphaFoldDB" id="A0A9D6Z4L6"/>
<reference evidence="1" key="1">
    <citation type="submission" date="2020-07" db="EMBL/GenBank/DDBJ databases">
        <title>Huge and variable diversity of episymbiotic CPR bacteria and DPANN archaea in groundwater ecosystems.</title>
        <authorList>
            <person name="He C.Y."/>
            <person name="Keren R."/>
            <person name="Whittaker M."/>
            <person name="Farag I.F."/>
            <person name="Doudna J."/>
            <person name="Cate J.H.D."/>
            <person name="Banfield J.F."/>
        </authorList>
    </citation>
    <scope>NUCLEOTIDE SEQUENCE</scope>
    <source>
        <strain evidence="1">NC_groundwater_1664_Pr3_B-0.1um_52_9</strain>
    </source>
</reference>
<gene>
    <name evidence="1" type="ORF">HY912_16695</name>
</gene>
<evidence type="ECO:0000313" key="1">
    <source>
        <dbReference type="EMBL" id="MBI5251129.1"/>
    </source>
</evidence>
<organism evidence="1 2">
    <name type="scientific">Desulfomonile tiedjei</name>
    <dbReference type="NCBI Taxonomy" id="2358"/>
    <lineage>
        <taxon>Bacteria</taxon>
        <taxon>Pseudomonadati</taxon>
        <taxon>Thermodesulfobacteriota</taxon>
        <taxon>Desulfomonilia</taxon>
        <taxon>Desulfomonilales</taxon>
        <taxon>Desulfomonilaceae</taxon>
        <taxon>Desulfomonile</taxon>
    </lineage>
</organism>